<name>A0AAD5S9C5_9FUNG</name>
<keyword evidence="2" id="KW-1185">Reference proteome</keyword>
<accession>A0AAD5S9C5</accession>
<feature type="non-terminal residue" evidence="1">
    <location>
        <position position="113"/>
    </location>
</feature>
<dbReference type="AlphaFoldDB" id="A0AAD5S9C5"/>
<reference evidence="1" key="1">
    <citation type="submission" date="2020-05" db="EMBL/GenBank/DDBJ databases">
        <title>Phylogenomic resolution of chytrid fungi.</title>
        <authorList>
            <person name="Stajich J.E."/>
            <person name="Amses K."/>
            <person name="Simmons R."/>
            <person name="Seto K."/>
            <person name="Myers J."/>
            <person name="Bonds A."/>
            <person name="Quandt C.A."/>
            <person name="Barry K."/>
            <person name="Liu P."/>
            <person name="Grigoriev I."/>
            <person name="Longcore J.E."/>
            <person name="James T.Y."/>
        </authorList>
    </citation>
    <scope>NUCLEOTIDE SEQUENCE</scope>
    <source>
        <strain evidence="1">JEL0318</strain>
    </source>
</reference>
<evidence type="ECO:0000313" key="1">
    <source>
        <dbReference type="EMBL" id="KAJ3036231.1"/>
    </source>
</evidence>
<proteinExistence type="predicted"/>
<gene>
    <name evidence="1" type="ORF">HK097_003890</name>
</gene>
<dbReference type="Proteomes" id="UP001212841">
    <property type="component" value="Unassembled WGS sequence"/>
</dbReference>
<evidence type="ECO:0000313" key="2">
    <source>
        <dbReference type="Proteomes" id="UP001212841"/>
    </source>
</evidence>
<protein>
    <submittedName>
        <fullName evidence="1">Uncharacterized protein</fullName>
    </submittedName>
</protein>
<comment type="caution">
    <text evidence="1">The sequence shown here is derived from an EMBL/GenBank/DDBJ whole genome shotgun (WGS) entry which is preliminary data.</text>
</comment>
<dbReference type="EMBL" id="JADGJD010001960">
    <property type="protein sequence ID" value="KAJ3036231.1"/>
    <property type="molecule type" value="Genomic_DNA"/>
</dbReference>
<organism evidence="1 2">
    <name type="scientific">Rhizophlyctis rosea</name>
    <dbReference type="NCBI Taxonomy" id="64517"/>
    <lineage>
        <taxon>Eukaryota</taxon>
        <taxon>Fungi</taxon>
        <taxon>Fungi incertae sedis</taxon>
        <taxon>Chytridiomycota</taxon>
        <taxon>Chytridiomycota incertae sedis</taxon>
        <taxon>Chytridiomycetes</taxon>
        <taxon>Rhizophlyctidales</taxon>
        <taxon>Rhizophlyctidaceae</taxon>
        <taxon>Rhizophlyctis</taxon>
    </lineage>
</organism>
<sequence length="113" mass="11879">MPQMTYLVPMQGGMQVPHMAPMQMVGMNMAVGVGMGMPMQMPMGMMQVPAGGSYAQPHPMGGYVVMQQVMVPAEHAGTMQQPQPGQYGMMSMAMPGMPAVPAEMGFAGMPGVV</sequence>